<evidence type="ECO:0000256" key="4">
    <source>
        <dbReference type="ARBA" id="ARBA00022694"/>
    </source>
</evidence>
<evidence type="ECO:0000313" key="10">
    <source>
        <dbReference type="Proteomes" id="UP000614350"/>
    </source>
</evidence>
<evidence type="ECO:0000256" key="8">
    <source>
        <dbReference type="PROSITE-ProRule" id="PRU00221"/>
    </source>
</evidence>
<evidence type="ECO:0000256" key="5">
    <source>
        <dbReference type="ARBA" id="ARBA00022737"/>
    </source>
</evidence>
<dbReference type="SMART" id="SM00320">
    <property type="entry name" value="WD40"/>
    <property type="match status" value="7"/>
</dbReference>
<dbReference type="InterPro" id="IPR001680">
    <property type="entry name" value="WD40_rpt"/>
</dbReference>
<evidence type="ECO:0000256" key="2">
    <source>
        <dbReference type="ARBA" id="ARBA00022490"/>
    </source>
</evidence>
<dbReference type="EMBL" id="JACSEA010000005">
    <property type="protein sequence ID" value="KAF7400725.1"/>
    <property type="molecule type" value="Genomic_DNA"/>
</dbReference>
<dbReference type="PROSITE" id="PS50082">
    <property type="entry name" value="WD_REPEATS_2"/>
    <property type="match status" value="2"/>
</dbReference>
<evidence type="ECO:0000256" key="6">
    <source>
        <dbReference type="ARBA" id="ARBA00038255"/>
    </source>
</evidence>
<keyword evidence="5" id="KW-0677">Repeat</keyword>
<keyword evidence="4" id="KW-0819">tRNA processing</keyword>
<dbReference type="InterPro" id="IPR036322">
    <property type="entry name" value="WD40_repeat_dom_sf"/>
</dbReference>
<gene>
    <name evidence="9" type="ORF">HZH66_005909</name>
</gene>
<feature type="repeat" description="WD" evidence="8">
    <location>
        <begin position="185"/>
        <end position="226"/>
    </location>
</feature>
<accession>A0A834N8H9</accession>
<sequence>MISKLLCTDVLAIHSIDDYIFVGIGCILHIFKKYEIYELEYKLNFNSNNIHGILKASNNYLIVFGAKCLCIYDIDKTKDTLLLKQTFDTIWFNDWIIAVKCLNIDTQIFLIILFAHNNVYIYDISNKKYQYIWCEEKCILYGGSISGETVQDLVVFSGTVFQEILIWKLNYGTAHDKNMKVLHRLIGHKGVIFSVIYDPSAYFICSTSDDRTVRLWKVIDNNSYSNIDMSLACKNYIDWEKAEVKLVKTMFGHAARVWRAIIRNGVLFTIGEDSLICIWSLNGTLLNKLFAHHGAPIWSIDISEDNKTIFTGGADGAVHIWPFISAPSNNLQIISLFKTDHVPKYISYLNSGTLLIFHEGGMLTCYNNALVLRESLYLERYSTYCIMQISSCRRYISFASRDGYITIYTEINNENKKYLHQILEAKVMESKIFSLQWLKDDTMLVCGKNGCLQILAITLDNELYTHSEYILPPTRECWITAAIIYENLLICGDRAGSLHVFEIHNQFLNKINLDRNIGKPIQTIYKVHGKIGIQLCAVIKNKLITGGRNGIIRFYDICHEKKSFLRTLYCIKMPMDWISNILDIGNDILITGFKEVEFIIYSLHHQRIALKNSCGGGHRSWDCMVLHENIKFAYIRNKQIYLSSHQLNSLFLSTPTILSGSHVKEIYNVQPIMNLTDHTIYISGGEDCKLRLTYIYKSELKRKNYTFQTLSIMDGHISSIKSIATVNLESTKLNGTYLIFSCGGRAQIKCWQMDIRWDKDLLFNENVSCVDLNTHMLFGKDQNRRKYWQKTKQSYAIEPETRYMDIKTYYPSYNPTYIFLLIACADGYLRIFIYNIVTRDIHPILYTKCTTRCILKVHVLELKKKIIILTMSTDGILHQSGINSYDLKHITEDEYLLVTGGDDNLLCLVLFQLFILEDKTISIEILSKYETSSVHYAQITGVKLTNNKIFSVGIDQQVIIHTYSCTNNKISAQVLSIELTSVSDVQGMVLSTYIKSNDIFLCIYGNGFEFLSV</sequence>
<dbReference type="GO" id="GO:0005737">
    <property type="term" value="C:cytoplasm"/>
    <property type="evidence" value="ECO:0007669"/>
    <property type="project" value="UniProtKB-SubCell"/>
</dbReference>
<dbReference type="PANTHER" id="PTHR14344:SF3">
    <property type="entry name" value="WD REPEAT-CONTAINING PROTEIN 6"/>
    <property type="match status" value="1"/>
</dbReference>
<dbReference type="GO" id="GO:0030488">
    <property type="term" value="P:tRNA methylation"/>
    <property type="evidence" value="ECO:0007669"/>
    <property type="project" value="TreeGrafter"/>
</dbReference>
<evidence type="ECO:0000256" key="7">
    <source>
        <dbReference type="ARBA" id="ARBA00040154"/>
    </source>
</evidence>
<feature type="repeat" description="WD" evidence="8">
    <location>
        <begin position="290"/>
        <end position="321"/>
    </location>
</feature>
<comment type="subcellular location">
    <subcellularLocation>
        <location evidence="1">Cytoplasm</location>
    </subcellularLocation>
</comment>
<comment type="caution">
    <text evidence="9">The sequence shown here is derived from an EMBL/GenBank/DDBJ whole genome shotgun (WGS) entry which is preliminary data.</text>
</comment>
<dbReference type="AlphaFoldDB" id="A0A834N8H9"/>
<proteinExistence type="inferred from homology"/>
<organism evidence="9 10">
    <name type="scientific">Vespula vulgaris</name>
    <name type="common">Yellow jacket</name>
    <name type="synonym">Wasp</name>
    <dbReference type="NCBI Taxonomy" id="7454"/>
    <lineage>
        <taxon>Eukaryota</taxon>
        <taxon>Metazoa</taxon>
        <taxon>Ecdysozoa</taxon>
        <taxon>Arthropoda</taxon>
        <taxon>Hexapoda</taxon>
        <taxon>Insecta</taxon>
        <taxon>Pterygota</taxon>
        <taxon>Neoptera</taxon>
        <taxon>Endopterygota</taxon>
        <taxon>Hymenoptera</taxon>
        <taxon>Apocrita</taxon>
        <taxon>Aculeata</taxon>
        <taxon>Vespoidea</taxon>
        <taxon>Vespidae</taxon>
        <taxon>Vespinae</taxon>
        <taxon>Vespula</taxon>
    </lineage>
</organism>
<keyword evidence="3 8" id="KW-0853">WD repeat</keyword>
<keyword evidence="2" id="KW-0963">Cytoplasm</keyword>
<dbReference type="SUPFAM" id="SSF50978">
    <property type="entry name" value="WD40 repeat-like"/>
    <property type="match status" value="3"/>
</dbReference>
<reference evidence="9" key="1">
    <citation type="journal article" date="2020" name="G3 (Bethesda)">
        <title>High-Quality Assemblies for Three Invasive Social Wasps from the &lt;i&gt;Vespula&lt;/i&gt; Genus.</title>
        <authorList>
            <person name="Harrop T.W.R."/>
            <person name="Guhlin J."/>
            <person name="McLaughlin G.M."/>
            <person name="Permina E."/>
            <person name="Stockwell P."/>
            <person name="Gilligan J."/>
            <person name="Le Lec M.F."/>
            <person name="Gruber M.A.M."/>
            <person name="Quinn O."/>
            <person name="Lovegrove M."/>
            <person name="Duncan E.J."/>
            <person name="Remnant E.J."/>
            <person name="Van Eeckhoven J."/>
            <person name="Graham B."/>
            <person name="Knapp R.A."/>
            <person name="Langford K.W."/>
            <person name="Kronenberg Z."/>
            <person name="Press M.O."/>
            <person name="Eacker S.M."/>
            <person name="Wilson-Rankin E.E."/>
            <person name="Purcell J."/>
            <person name="Lester P.J."/>
            <person name="Dearden P.K."/>
        </authorList>
    </citation>
    <scope>NUCLEOTIDE SEQUENCE</scope>
    <source>
        <strain evidence="9">Marl-1</strain>
    </source>
</reference>
<keyword evidence="10" id="KW-1185">Reference proteome</keyword>
<evidence type="ECO:0000313" key="9">
    <source>
        <dbReference type="EMBL" id="KAF7400725.1"/>
    </source>
</evidence>
<evidence type="ECO:0000256" key="3">
    <source>
        <dbReference type="ARBA" id="ARBA00022574"/>
    </source>
</evidence>
<comment type="similarity">
    <text evidence="6">Belongs to the WD repeat WDR6 family.</text>
</comment>
<dbReference type="PROSITE" id="PS50294">
    <property type="entry name" value="WD_REPEATS_REGION"/>
    <property type="match status" value="2"/>
</dbReference>
<dbReference type="InterPro" id="IPR051973">
    <property type="entry name" value="tRNA_Anticodon_Mtase-Reg"/>
</dbReference>
<dbReference type="PANTHER" id="PTHR14344">
    <property type="entry name" value="WD REPEAT PROTEIN"/>
    <property type="match status" value="1"/>
</dbReference>
<dbReference type="Proteomes" id="UP000614350">
    <property type="component" value="Unassembled WGS sequence"/>
</dbReference>
<protein>
    <recommendedName>
        <fullName evidence="7">tRNA (34-2'-O)-methyltransferase regulator WDR6</fullName>
    </recommendedName>
</protein>
<name>A0A834N8H9_VESVU</name>
<evidence type="ECO:0000256" key="1">
    <source>
        <dbReference type="ARBA" id="ARBA00004496"/>
    </source>
</evidence>
<dbReference type="InterPro" id="IPR015943">
    <property type="entry name" value="WD40/YVTN_repeat-like_dom_sf"/>
</dbReference>
<dbReference type="Gene3D" id="2.130.10.10">
    <property type="entry name" value="YVTN repeat-like/Quinoprotein amine dehydrogenase"/>
    <property type="match status" value="3"/>
</dbReference>
<dbReference type="Pfam" id="PF00400">
    <property type="entry name" value="WD40"/>
    <property type="match status" value="2"/>
</dbReference>